<evidence type="ECO:0000313" key="2">
    <source>
        <dbReference type="EMBL" id="KAJ5432820.1"/>
    </source>
</evidence>
<dbReference type="Proteomes" id="UP001213681">
    <property type="component" value="Unassembled WGS sequence"/>
</dbReference>
<reference evidence="2" key="2">
    <citation type="journal article" date="2023" name="IMA Fungus">
        <title>Comparative genomic study of the Penicillium genus elucidates a diverse pangenome and 15 lateral gene transfer events.</title>
        <authorList>
            <person name="Petersen C."/>
            <person name="Sorensen T."/>
            <person name="Nielsen M.R."/>
            <person name="Sondergaard T.E."/>
            <person name="Sorensen J.L."/>
            <person name="Fitzpatrick D.A."/>
            <person name="Frisvad J.C."/>
            <person name="Nielsen K.L."/>
        </authorList>
    </citation>
    <scope>NUCLEOTIDE SEQUENCE</scope>
    <source>
        <strain evidence="2">IBT 16125</strain>
    </source>
</reference>
<feature type="region of interest" description="Disordered" evidence="1">
    <location>
        <begin position="1"/>
        <end position="48"/>
    </location>
</feature>
<feature type="compositionally biased region" description="Basic residues" evidence="1">
    <location>
        <begin position="1"/>
        <end position="11"/>
    </location>
</feature>
<sequence>MAPTRRARPRAAQRAAQRARSAPRQARSASQILQEPLPPLEKGPHTTTSSAIHDTIFVGKLGVWSGFEASVRQAVDHRQWANVLVPHVQTSEYVHVGDEHGVQGRFEERVGQVLSHISNHQPPSFEFGDSKCVATTALSKTPDFIVMNGAGNSIIVGEIKTPWVPAHDIRRAVHSWQMGLSDNHLRNMLGQVAKYMDLLSLKYGVLTTYDQVLFLRQAVVGGEWTLQISPVKCHDDTSNTATVTVRECFWHVGQIALQGAGFNRTIGASFQGQIMPWKIN</sequence>
<reference evidence="2" key="1">
    <citation type="submission" date="2022-12" db="EMBL/GenBank/DDBJ databases">
        <authorList>
            <person name="Petersen C."/>
        </authorList>
    </citation>
    <scope>NUCLEOTIDE SEQUENCE</scope>
    <source>
        <strain evidence="2">IBT 16125</strain>
    </source>
</reference>
<evidence type="ECO:0000313" key="3">
    <source>
        <dbReference type="Proteomes" id="UP001213681"/>
    </source>
</evidence>
<accession>A0AAD6BVR6</accession>
<protein>
    <submittedName>
        <fullName evidence="2">Uncharacterized protein</fullName>
    </submittedName>
</protein>
<evidence type="ECO:0000256" key="1">
    <source>
        <dbReference type="SAM" id="MobiDB-lite"/>
    </source>
</evidence>
<proteinExistence type="predicted"/>
<dbReference type="EMBL" id="JAPVEA010000009">
    <property type="protein sequence ID" value="KAJ5432820.1"/>
    <property type="molecule type" value="Genomic_DNA"/>
</dbReference>
<dbReference type="GeneID" id="81605601"/>
<dbReference type="RefSeq" id="XP_056760112.1">
    <property type="nucleotide sequence ID" value="XM_056915358.1"/>
</dbReference>
<name>A0AAD6BVR6_9EURO</name>
<organism evidence="2 3">
    <name type="scientific">Penicillium daleae</name>
    <dbReference type="NCBI Taxonomy" id="63821"/>
    <lineage>
        <taxon>Eukaryota</taxon>
        <taxon>Fungi</taxon>
        <taxon>Dikarya</taxon>
        <taxon>Ascomycota</taxon>
        <taxon>Pezizomycotina</taxon>
        <taxon>Eurotiomycetes</taxon>
        <taxon>Eurotiomycetidae</taxon>
        <taxon>Eurotiales</taxon>
        <taxon>Aspergillaceae</taxon>
        <taxon>Penicillium</taxon>
    </lineage>
</organism>
<gene>
    <name evidence="2" type="ORF">N7458_011976</name>
</gene>
<feature type="compositionally biased region" description="Low complexity" evidence="1">
    <location>
        <begin position="12"/>
        <end position="31"/>
    </location>
</feature>
<keyword evidence="3" id="KW-1185">Reference proteome</keyword>
<dbReference type="AlphaFoldDB" id="A0AAD6BVR6"/>
<comment type="caution">
    <text evidence="2">The sequence shown here is derived from an EMBL/GenBank/DDBJ whole genome shotgun (WGS) entry which is preliminary data.</text>
</comment>